<evidence type="ECO:0000313" key="2">
    <source>
        <dbReference type="Proteomes" id="UP000233750"/>
    </source>
</evidence>
<dbReference type="Proteomes" id="UP000233750">
    <property type="component" value="Unassembled WGS sequence"/>
</dbReference>
<evidence type="ECO:0000313" key="1">
    <source>
        <dbReference type="EMBL" id="PKV94849.1"/>
    </source>
</evidence>
<reference evidence="1 2" key="1">
    <citation type="submission" date="2017-12" db="EMBL/GenBank/DDBJ databases">
        <title>Sequencing the genomes of 1000 Actinobacteria strains.</title>
        <authorList>
            <person name="Klenk H.-P."/>
        </authorList>
    </citation>
    <scope>NUCLEOTIDE SEQUENCE [LARGE SCALE GENOMIC DNA]</scope>
    <source>
        <strain evidence="1 2">DSM 45165</strain>
    </source>
</reference>
<accession>A0A2N3WLU1</accession>
<gene>
    <name evidence="1" type="ORF">ATK30_5737</name>
</gene>
<dbReference type="AlphaFoldDB" id="A0A2N3WLU1"/>
<dbReference type="EMBL" id="PJMY01000003">
    <property type="protein sequence ID" value="PKV94849.1"/>
    <property type="molecule type" value="Genomic_DNA"/>
</dbReference>
<comment type="caution">
    <text evidence="1">The sequence shown here is derived from an EMBL/GenBank/DDBJ whole genome shotgun (WGS) entry which is preliminary data.</text>
</comment>
<dbReference type="RefSeq" id="WP_279630023.1">
    <property type="nucleotide sequence ID" value="NZ_PJMY01000003.1"/>
</dbReference>
<proteinExistence type="predicted"/>
<keyword evidence="2" id="KW-1185">Reference proteome</keyword>
<protein>
    <submittedName>
        <fullName evidence="1">Uncharacterized protein</fullName>
    </submittedName>
</protein>
<organism evidence="1 2">
    <name type="scientific">Amycolatopsis echigonensis</name>
    <dbReference type="NCBI Taxonomy" id="2576905"/>
    <lineage>
        <taxon>Bacteria</taxon>
        <taxon>Bacillati</taxon>
        <taxon>Actinomycetota</taxon>
        <taxon>Actinomycetes</taxon>
        <taxon>Pseudonocardiales</taxon>
        <taxon>Pseudonocardiaceae</taxon>
        <taxon>Amycolatopsis</taxon>
    </lineage>
</organism>
<sequence>MPFERVNGMHALRHASTPLDARESIVAVAAYRACPSYPRGAA</sequence>
<name>A0A2N3WLU1_9PSEU</name>